<keyword evidence="2" id="KW-0436">Ligase</keyword>
<evidence type="ECO:0000313" key="3">
    <source>
        <dbReference type="Proteomes" id="UP000576393"/>
    </source>
</evidence>
<name>A0A852VEQ2_9ACTN</name>
<dbReference type="EMBL" id="JACCCO010000004">
    <property type="protein sequence ID" value="NYF44685.1"/>
    <property type="molecule type" value="Genomic_DNA"/>
</dbReference>
<comment type="caution">
    <text evidence="2">The sequence shown here is derived from an EMBL/GenBank/DDBJ whole genome shotgun (WGS) entry which is preliminary data.</text>
</comment>
<feature type="region of interest" description="Disordered" evidence="1">
    <location>
        <begin position="524"/>
        <end position="559"/>
    </location>
</feature>
<protein>
    <submittedName>
        <fullName evidence="2">2'-5' RNA ligase</fullName>
    </submittedName>
</protein>
<dbReference type="Gene3D" id="3.90.1140.10">
    <property type="entry name" value="Cyclic phosphodiesterase"/>
    <property type="match status" value="1"/>
</dbReference>
<dbReference type="AlphaFoldDB" id="A0A852VEQ2"/>
<dbReference type="Pfam" id="PF13563">
    <property type="entry name" value="2_5_RNA_ligase2"/>
    <property type="match status" value="1"/>
</dbReference>
<feature type="compositionally biased region" description="Low complexity" evidence="1">
    <location>
        <begin position="455"/>
        <end position="468"/>
    </location>
</feature>
<sequence length="584" mass="63008">MTVRLERKSVAVSPGVLADAPKGTVTCLVAITGVLDNVGDIIMPGAFSRTLAQRRPKGVFAHDTTTWVSRAELVEEWMPGDPRLPARTKDGQPWPAEAGAVFVRALFNLKTKDGREAYERVVFYSESNECEWSIGYSVPAGGARKDPKTGVRRIYDLDWYEFSPVLFGAASQTMTLAVKSGMPGVVDTPQDEEAVRRLRNWYVRGEGAARIGWETPGAFERCVALAGEHMMAEQARGFCAERHHDTTGRWPGRHERKADPAVDSWDELLASYTDDPPTDPVADADAGGEAGETQGGPRAMVSLTVPTDVAQDLAVDGGLPPSELHVTLAYLGEGVEEDALADAAVVVEQVAAEYGALLGRLGGIGAFPDDEQEGTPIWVPVDVPGLVELRQRLLAALDEAGIWYSTTHGFTPHVTLAYLEPGEPLPDPVSLTPVGFNALTLAVEDDHEDFPLTSTGTGAAAAATGPADTDADMDVEAEETPDEEEMAVKRLAGWQVKAGRVLSDRNLRRLQQAADILREIMKDAGAWDGDEHDPTRRQPPEMPPEPTITPDSTAPSALPTEIKTVPLTAEQVRAGWEILEFLGR</sequence>
<gene>
    <name evidence="2" type="ORF">HDA43_006927</name>
</gene>
<dbReference type="SUPFAM" id="SSF55144">
    <property type="entry name" value="LigT-like"/>
    <property type="match status" value="1"/>
</dbReference>
<keyword evidence="3" id="KW-1185">Reference proteome</keyword>
<dbReference type="InterPro" id="IPR009097">
    <property type="entry name" value="Cyclic_Pdiesterase"/>
</dbReference>
<reference evidence="2 3" key="1">
    <citation type="submission" date="2020-07" db="EMBL/GenBank/DDBJ databases">
        <title>Sequencing the genomes of 1000 actinobacteria strains.</title>
        <authorList>
            <person name="Klenk H.-P."/>
        </authorList>
    </citation>
    <scope>NUCLEOTIDE SEQUENCE [LARGE SCALE GENOMIC DNA]</scope>
    <source>
        <strain evidence="2 3">DSM 45763</strain>
    </source>
</reference>
<feature type="region of interest" description="Disordered" evidence="1">
    <location>
        <begin position="271"/>
        <end position="298"/>
    </location>
</feature>
<feature type="region of interest" description="Disordered" evidence="1">
    <location>
        <begin position="449"/>
        <end position="471"/>
    </location>
</feature>
<proteinExistence type="predicted"/>
<dbReference type="GO" id="GO:0016874">
    <property type="term" value="F:ligase activity"/>
    <property type="evidence" value="ECO:0007669"/>
    <property type="project" value="UniProtKB-KW"/>
</dbReference>
<evidence type="ECO:0000256" key="1">
    <source>
        <dbReference type="SAM" id="MobiDB-lite"/>
    </source>
</evidence>
<evidence type="ECO:0000313" key="2">
    <source>
        <dbReference type="EMBL" id="NYF44685.1"/>
    </source>
</evidence>
<organism evidence="2 3">
    <name type="scientific">Streptosporangium sandarakinum</name>
    <dbReference type="NCBI Taxonomy" id="1260955"/>
    <lineage>
        <taxon>Bacteria</taxon>
        <taxon>Bacillati</taxon>
        <taxon>Actinomycetota</taxon>
        <taxon>Actinomycetes</taxon>
        <taxon>Streptosporangiales</taxon>
        <taxon>Streptosporangiaceae</taxon>
        <taxon>Streptosporangium</taxon>
    </lineage>
</organism>
<dbReference type="RefSeq" id="WP_179829197.1">
    <property type="nucleotide sequence ID" value="NZ_JACCCO010000004.1"/>
</dbReference>
<dbReference type="Proteomes" id="UP000576393">
    <property type="component" value="Unassembled WGS sequence"/>
</dbReference>
<accession>A0A852VEQ2</accession>